<dbReference type="Proteomes" id="UP001286456">
    <property type="component" value="Unassembled WGS sequence"/>
</dbReference>
<feature type="region of interest" description="Disordered" evidence="1">
    <location>
        <begin position="453"/>
        <end position="503"/>
    </location>
</feature>
<keyword evidence="4" id="KW-1185">Reference proteome</keyword>
<dbReference type="PANTHER" id="PTHR46467:SF1">
    <property type="entry name" value="TETHER CONTAINING UBX DOMAIN FOR GLUT4"/>
    <property type="match status" value="1"/>
</dbReference>
<dbReference type="Pfam" id="PF11470">
    <property type="entry name" value="TUG-UBL1"/>
    <property type="match status" value="1"/>
</dbReference>
<organism evidence="3 4">
    <name type="scientific">Cercophora scortea</name>
    <dbReference type="NCBI Taxonomy" id="314031"/>
    <lineage>
        <taxon>Eukaryota</taxon>
        <taxon>Fungi</taxon>
        <taxon>Dikarya</taxon>
        <taxon>Ascomycota</taxon>
        <taxon>Pezizomycotina</taxon>
        <taxon>Sordariomycetes</taxon>
        <taxon>Sordariomycetidae</taxon>
        <taxon>Sordariales</taxon>
        <taxon>Lasiosphaeriaceae</taxon>
        <taxon>Cercophora</taxon>
    </lineage>
</organism>
<feature type="domain" description="TUG ubiquitin-like" evidence="2">
    <location>
        <begin position="8"/>
        <end position="71"/>
    </location>
</feature>
<reference evidence="3" key="1">
    <citation type="journal article" date="2023" name="Mol. Phylogenet. Evol.">
        <title>Genome-scale phylogeny and comparative genomics of the fungal order Sordariales.</title>
        <authorList>
            <person name="Hensen N."/>
            <person name="Bonometti L."/>
            <person name="Westerberg I."/>
            <person name="Brannstrom I.O."/>
            <person name="Guillou S."/>
            <person name="Cros-Aarteil S."/>
            <person name="Calhoun S."/>
            <person name="Haridas S."/>
            <person name="Kuo A."/>
            <person name="Mondo S."/>
            <person name="Pangilinan J."/>
            <person name="Riley R."/>
            <person name="LaButti K."/>
            <person name="Andreopoulos B."/>
            <person name="Lipzen A."/>
            <person name="Chen C."/>
            <person name="Yan M."/>
            <person name="Daum C."/>
            <person name="Ng V."/>
            <person name="Clum A."/>
            <person name="Steindorff A."/>
            <person name="Ohm R.A."/>
            <person name="Martin F."/>
            <person name="Silar P."/>
            <person name="Natvig D.O."/>
            <person name="Lalanne C."/>
            <person name="Gautier V."/>
            <person name="Ament-Velasquez S.L."/>
            <person name="Kruys A."/>
            <person name="Hutchinson M.I."/>
            <person name="Powell A.J."/>
            <person name="Barry K."/>
            <person name="Miller A.N."/>
            <person name="Grigoriev I.V."/>
            <person name="Debuchy R."/>
            <person name="Gladieux P."/>
            <person name="Hiltunen Thoren M."/>
            <person name="Johannesson H."/>
        </authorList>
    </citation>
    <scope>NUCLEOTIDE SEQUENCE</scope>
    <source>
        <strain evidence="3">SMH4131-1</strain>
    </source>
</reference>
<comment type="caution">
    <text evidence="3">The sequence shown here is derived from an EMBL/GenBank/DDBJ whole genome shotgun (WGS) entry which is preliminary data.</text>
</comment>
<dbReference type="GO" id="GO:0005737">
    <property type="term" value="C:cytoplasm"/>
    <property type="evidence" value="ECO:0007669"/>
    <property type="project" value="TreeGrafter"/>
</dbReference>
<evidence type="ECO:0000256" key="1">
    <source>
        <dbReference type="SAM" id="MobiDB-lite"/>
    </source>
</evidence>
<sequence>MSAHVEVISTEFKRVKITVTPSSYLIDVLHEACRKLNVSSDKYLLKHKQKLVDLSGPFRTSGLVSGAKLELVQKSSSPSVVSIALDVGGGRYTKKLPSDMTLWQVLRQFESTETQLKNITGRGAPRTTGSGSGQLYHEAPVVNILGKEYVELADLQKTLSQCGINGGSIVLRVTFRDTDTTLYEAMETIAGYLNEVEPAAPQQPKPAEKQEDGESTLPPAVEQPQQQQQQPTETTPPTAAQVPSPEPSSSTPAPTTKPTASPSLDLMDIDPLEPTTVFSAPTSSTPAAAKIEVDPSVYEPTIAHATLHQKQLEKRGQNIRLKSDDELAAAAAAEAATLAAIKKVEIKVRFPDMTLAQWSLDPTTHTGSVLYQAVRGAMAHPEQPFKLVRIGGSGAGGAQLVIRDDAKLLVKGYGLKARELLNVFWEEGASAEARNAPSLKASVASRAQEIVVPVPQEEMEEEDTTKNGAGSGSSVAKPAGKGHKNPFDKEKLGKFFKGLGGKK</sequence>
<dbReference type="PANTHER" id="PTHR46467">
    <property type="entry name" value="TETHER CONTAINING UBX DOMAIN FOR GLUT4"/>
    <property type="match status" value="1"/>
</dbReference>
<dbReference type="InterPro" id="IPR021569">
    <property type="entry name" value="TUG-UBL1"/>
</dbReference>
<gene>
    <name evidence="3" type="ORF">B0T19DRAFT_412698</name>
</gene>
<name>A0AAE0MLX8_9PEZI</name>
<dbReference type="CDD" id="cd16105">
    <property type="entry name" value="Ubl_ASPSCR1_like"/>
    <property type="match status" value="1"/>
</dbReference>
<dbReference type="AlphaFoldDB" id="A0AAE0MLX8"/>
<protein>
    <submittedName>
        <fullName evidence="3">GLUT4 regulating protein TUG-domain-containing protein</fullName>
    </submittedName>
</protein>
<evidence type="ECO:0000259" key="2">
    <source>
        <dbReference type="Pfam" id="PF11470"/>
    </source>
</evidence>
<accession>A0AAE0MLX8</accession>
<dbReference type="EMBL" id="JAUEPO010000001">
    <property type="protein sequence ID" value="KAK3337471.1"/>
    <property type="molecule type" value="Genomic_DNA"/>
</dbReference>
<dbReference type="SUPFAM" id="SSF54236">
    <property type="entry name" value="Ubiquitin-like"/>
    <property type="match status" value="1"/>
</dbReference>
<dbReference type="GO" id="GO:0012506">
    <property type="term" value="C:vesicle membrane"/>
    <property type="evidence" value="ECO:0007669"/>
    <property type="project" value="TreeGrafter"/>
</dbReference>
<dbReference type="Gene3D" id="3.10.20.90">
    <property type="entry name" value="Phosphatidylinositol 3-kinase Catalytic Subunit, Chain A, domain 1"/>
    <property type="match status" value="1"/>
</dbReference>
<dbReference type="GO" id="GO:0006886">
    <property type="term" value="P:intracellular protein transport"/>
    <property type="evidence" value="ECO:0007669"/>
    <property type="project" value="TreeGrafter"/>
</dbReference>
<proteinExistence type="predicted"/>
<feature type="region of interest" description="Disordered" evidence="1">
    <location>
        <begin position="199"/>
        <end position="286"/>
    </location>
</feature>
<feature type="compositionally biased region" description="Low complexity" evidence="1">
    <location>
        <begin position="274"/>
        <end position="286"/>
    </location>
</feature>
<feature type="compositionally biased region" description="Low complexity" evidence="1">
    <location>
        <begin position="218"/>
        <end position="263"/>
    </location>
</feature>
<reference evidence="3" key="2">
    <citation type="submission" date="2023-06" db="EMBL/GenBank/DDBJ databases">
        <authorList>
            <consortium name="Lawrence Berkeley National Laboratory"/>
            <person name="Haridas S."/>
            <person name="Hensen N."/>
            <person name="Bonometti L."/>
            <person name="Westerberg I."/>
            <person name="Brannstrom I.O."/>
            <person name="Guillou S."/>
            <person name="Cros-Aarteil S."/>
            <person name="Calhoun S."/>
            <person name="Kuo A."/>
            <person name="Mondo S."/>
            <person name="Pangilinan J."/>
            <person name="Riley R."/>
            <person name="Labutti K."/>
            <person name="Andreopoulos B."/>
            <person name="Lipzen A."/>
            <person name="Chen C."/>
            <person name="Yanf M."/>
            <person name="Daum C."/>
            <person name="Ng V."/>
            <person name="Clum A."/>
            <person name="Steindorff A."/>
            <person name="Ohm R."/>
            <person name="Martin F."/>
            <person name="Silar P."/>
            <person name="Natvig D."/>
            <person name="Lalanne C."/>
            <person name="Gautier V."/>
            <person name="Ament-Velasquez S.L."/>
            <person name="Kruys A."/>
            <person name="Hutchinson M.I."/>
            <person name="Powell A.J."/>
            <person name="Barry K."/>
            <person name="Miller A.N."/>
            <person name="Grigoriev I.V."/>
            <person name="Debuchy R."/>
            <person name="Gladieux P."/>
            <person name="Thoren M.H."/>
            <person name="Johannesson H."/>
        </authorList>
    </citation>
    <scope>NUCLEOTIDE SEQUENCE</scope>
    <source>
        <strain evidence="3">SMH4131-1</strain>
    </source>
</reference>
<dbReference type="InterPro" id="IPR029071">
    <property type="entry name" value="Ubiquitin-like_domsf"/>
</dbReference>
<evidence type="ECO:0000313" key="4">
    <source>
        <dbReference type="Proteomes" id="UP001286456"/>
    </source>
</evidence>
<dbReference type="GO" id="GO:0005634">
    <property type="term" value="C:nucleus"/>
    <property type="evidence" value="ECO:0007669"/>
    <property type="project" value="TreeGrafter"/>
</dbReference>
<evidence type="ECO:0000313" key="3">
    <source>
        <dbReference type="EMBL" id="KAK3337471.1"/>
    </source>
</evidence>